<evidence type="ECO:0000313" key="1">
    <source>
        <dbReference type="EMBL" id="GFN91536.1"/>
    </source>
</evidence>
<sequence length="88" mass="9822">MGLSTGKKAEPSLPATNWLPCFIEQSELDRGNSFMGPESVCELNVGTQFKPRSADPEKANILKSFIEVGQRREAVVWSAWKLDRGRKV</sequence>
<protein>
    <submittedName>
        <fullName evidence="1">Uncharacterized protein</fullName>
    </submittedName>
</protein>
<dbReference type="Proteomes" id="UP000735302">
    <property type="component" value="Unassembled WGS sequence"/>
</dbReference>
<dbReference type="AlphaFoldDB" id="A0AAV3ZAI0"/>
<proteinExistence type="predicted"/>
<keyword evidence="2" id="KW-1185">Reference proteome</keyword>
<comment type="caution">
    <text evidence="1">The sequence shown here is derived from an EMBL/GenBank/DDBJ whole genome shotgun (WGS) entry which is preliminary data.</text>
</comment>
<organism evidence="1 2">
    <name type="scientific">Plakobranchus ocellatus</name>
    <dbReference type="NCBI Taxonomy" id="259542"/>
    <lineage>
        <taxon>Eukaryota</taxon>
        <taxon>Metazoa</taxon>
        <taxon>Spiralia</taxon>
        <taxon>Lophotrochozoa</taxon>
        <taxon>Mollusca</taxon>
        <taxon>Gastropoda</taxon>
        <taxon>Heterobranchia</taxon>
        <taxon>Euthyneura</taxon>
        <taxon>Panpulmonata</taxon>
        <taxon>Sacoglossa</taxon>
        <taxon>Placobranchoidea</taxon>
        <taxon>Plakobranchidae</taxon>
        <taxon>Plakobranchus</taxon>
    </lineage>
</organism>
<accession>A0AAV3ZAI0</accession>
<name>A0AAV3ZAI0_9GAST</name>
<evidence type="ECO:0000313" key="2">
    <source>
        <dbReference type="Proteomes" id="UP000735302"/>
    </source>
</evidence>
<dbReference type="EMBL" id="BLXT01002152">
    <property type="protein sequence ID" value="GFN91536.1"/>
    <property type="molecule type" value="Genomic_DNA"/>
</dbReference>
<gene>
    <name evidence="1" type="ORF">PoB_001804200</name>
</gene>
<reference evidence="1 2" key="1">
    <citation type="journal article" date="2021" name="Elife">
        <title>Chloroplast acquisition without the gene transfer in kleptoplastic sea slugs, Plakobranchus ocellatus.</title>
        <authorList>
            <person name="Maeda T."/>
            <person name="Takahashi S."/>
            <person name="Yoshida T."/>
            <person name="Shimamura S."/>
            <person name="Takaki Y."/>
            <person name="Nagai Y."/>
            <person name="Toyoda A."/>
            <person name="Suzuki Y."/>
            <person name="Arimoto A."/>
            <person name="Ishii H."/>
            <person name="Satoh N."/>
            <person name="Nishiyama T."/>
            <person name="Hasebe M."/>
            <person name="Maruyama T."/>
            <person name="Minagawa J."/>
            <person name="Obokata J."/>
            <person name="Shigenobu S."/>
        </authorList>
    </citation>
    <scope>NUCLEOTIDE SEQUENCE [LARGE SCALE GENOMIC DNA]</scope>
</reference>